<evidence type="ECO:0008006" key="6">
    <source>
        <dbReference type="Google" id="ProtNLM"/>
    </source>
</evidence>
<evidence type="ECO:0000256" key="3">
    <source>
        <dbReference type="SAM" id="MobiDB-lite"/>
    </source>
</evidence>
<evidence type="ECO:0000256" key="2">
    <source>
        <dbReference type="ARBA" id="ARBA00022552"/>
    </source>
</evidence>
<feature type="region of interest" description="Disordered" evidence="3">
    <location>
        <begin position="140"/>
        <end position="201"/>
    </location>
</feature>
<name>V5FF05_BYSSN</name>
<accession>V5FF05</accession>
<dbReference type="EMBL" id="BAUL01000148">
    <property type="protein sequence ID" value="GAD96089.1"/>
    <property type="molecule type" value="Genomic_DNA"/>
</dbReference>
<keyword evidence="2" id="KW-0698">rRNA processing</keyword>
<dbReference type="eggNOG" id="KOG4032">
    <property type="taxonomic scope" value="Eukaryota"/>
</dbReference>
<dbReference type="GO" id="GO:0006364">
    <property type="term" value="P:rRNA processing"/>
    <property type="evidence" value="ECO:0007669"/>
    <property type="project" value="UniProtKB-KW"/>
</dbReference>
<comment type="caution">
    <text evidence="4">The sequence shown here is derived from an EMBL/GenBank/DDBJ whole genome shotgun (WGS) entry which is preliminary data.</text>
</comment>
<dbReference type="Pfam" id="PF10273">
    <property type="entry name" value="WGG"/>
    <property type="match status" value="1"/>
</dbReference>
<sequence length="201" mass="22210">MASLNLQQEQLQGQAKSPSAQLDLGISLALNAWPALTLAVQSSWGGPTSADKRDWFCGAISDLLADRPETDAEDLEDVLVQVMNDEFDVVVDDGSAGDVALQIMELRAQTQRGEFGEIQAMYDAWKEKMDKKGASAAGLFRKVDARDEDQETDDDDDDEEDEEEGDVEMDEAPTLTRAPRERVEPEVDEEGFTKVVGKKKR</sequence>
<dbReference type="Proteomes" id="UP000018001">
    <property type="component" value="Unassembled WGS sequence"/>
</dbReference>
<keyword evidence="5" id="KW-1185">Reference proteome</keyword>
<reference evidence="5" key="1">
    <citation type="journal article" date="2014" name="Genome Announc.">
        <title>Draft genome sequence of the formaldehyde-resistant fungus Byssochlamys spectabilis No. 5 (anamorph Paecilomyces variotii No. 5) (NBRC109023).</title>
        <authorList>
            <person name="Oka T."/>
            <person name="Ekino K."/>
            <person name="Fukuda K."/>
            <person name="Nomura Y."/>
        </authorList>
    </citation>
    <scope>NUCLEOTIDE SEQUENCE [LARGE SCALE GENOMIC DNA]</scope>
    <source>
        <strain evidence="5">No. 5 / NBRC 109023</strain>
    </source>
</reference>
<gene>
    <name evidence="4" type="ORF">PVAR5_4738</name>
</gene>
<proteinExistence type="inferred from homology"/>
<evidence type="ECO:0000256" key="1">
    <source>
        <dbReference type="ARBA" id="ARBA00006524"/>
    </source>
</evidence>
<dbReference type="HOGENOM" id="CLU_074896_0_2_1"/>
<dbReference type="FunCoup" id="V5FF05">
    <property type="interactions" value="166"/>
</dbReference>
<organism evidence="4 5">
    <name type="scientific">Byssochlamys spectabilis (strain No. 5 / NBRC 109023)</name>
    <name type="common">Paecilomyces variotii</name>
    <dbReference type="NCBI Taxonomy" id="1356009"/>
    <lineage>
        <taxon>Eukaryota</taxon>
        <taxon>Fungi</taxon>
        <taxon>Dikarya</taxon>
        <taxon>Ascomycota</taxon>
        <taxon>Pezizomycotina</taxon>
        <taxon>Eurotiomycetes</taxon>
        <taxon>Eurotiomycetidae</taxon>
        <taxon>Eurotiales</taxon>
        <taxon>Thermoascaceae</taxon>
        <taxon>Paecilomyces</taxon>
    </lineage>
</organism>
<comment type="similarity">
    <text evidence="1">Belongs to the TSR2 family.</text>
</comment>
<dbReference type="InterPro" id="IPR019398">
    <property type="entry name" value="Pre-rRNA_process_TSR2"/>
</dbReference>
<dbReference type="InParanoid" id="V5FF05"/>
<evidence type="ECO:0000313" key="4">
    <source>
        <dbReference type="EMBL" id="GAD96089.1"/>
    </source>
</evidence>
<dbReference type="PANTHER" id="PTHR21250">
    <property type="entry name" value="PRE-RRNA-PROCESSING PROTEIN TSR2 HOMOLOG"/>
    <property type="match status" value="1"/>
</dbReference>
<dbReference type="OrthoDB" id="263560at2759"/>
<dbReference type="AlphaFoldDB" id="V5FF05"/>
<evidence type="ECO:0000313" key="5">
    <source>
        <dbReference type="Proteomes" id="UP000018001"/>
    </source>
</evidence>
<feature type="compositionally biased region" description="Acidic residues" evidence="3">
    <location>
        <begin position="146"/>
        <end position="171"/>
    </location>
</feature>
<protein>
    <recommendedName>
        <fullName evidence="6">Pre-rRNA processing protein</fullName>
    </recommendedName>
</protein>